<evidence type="ECO:0008006" key="5">
    <source>
        <dbReference type="Google" id="ProtNLM"/>
    </source>
</evidence>
<keyword evidence="1" id="KW-1133">Transmembrane helix</keyword>
<name>A0AAV3QR88_LITER</name>
<dbReference type="EMBL" id="BAABME010016424">
    <property type="protein sequence ID" value="GAA0145911.1"/>
    <property type="molecule type" value="Genomic_DNA"/>
</dbReference>
<accession>A0AAV3QR88</accession>
<evidence type="ECO:0000313" key="4">
    <source>
        <dbReference type="Proteomes" id="UP001454036"/>
    </source>
</evidence>
<sequence>MDYVRRKRVLVYALGALGVTGYGAYRVYNLPPVIKKRRRLLKLLGAFVNIVEMVSDSAEVVGIVANDLKQYIQSDSDEIPRSFMQISKISRSVELSECVTRITRAVTIGILTGCKYEGGDNGVRTSPTTLSDQVFDKLFSDAGSGFASVIVGSLAKNLVMTCYDILQCNKSNSHHTDNFENLNKDFTAPQWVNVLCEEKVRGLMGECIHTFVSTAVAVYLLKTTHINTYDEIFSGLTNAKHDSKVRDMLVSLCNGAVETFVKTSHNVLTHSDPIVDSKSSFGNKSNSGRIKAVQNGKLMSSTWKGLSKMSSTLAVSSNKMFLLDVTRRVTLETFRSFMKLLIEKISEILIRGGDVFQEEVVDKGTEAIEYASRKSSAVVTICLSLCFHILNSPWILVDT</sequence>
<keyword evidence="1" id="KW-0812">Transmembrane</keyword>
<dbReference type="Proteomes" id="UP001454036">
    <property type="component" value="Unassembled WGS sequence"/>
</dbReference>
<keyword evidence="1" id="KW-0472">Membrane</keyword>
<evidence type="ECO:0000256" key="1">
    <source>
        <dbReference type="SAM" id="Phobius"/>
    </source>
</evidence>
<comment type="caution">
    <text evidence="3">The sequence shown here is derived from an EMBL/GenBank/DDBJ whole genome shotgun (WGS) entry which is preliminary data.</text>
</comment>
<keyword evidence="4" id="KW-1185">Reference proteome</keyword>
<feature type="transmembrane region" description="Helical" evidence="1">
    <location>
        <begin position="9"/>
        <end position="28"/>
    </location>
</feature>
<dbReference type="PANTHER" id="PTHR21477:SF31">
    <property type="entry name" value="PROTEIN PHLOEM PROTEIN 2-LIKE A10-LIKE"/>
    <property type="match status" value="1"/>
</dbReference>
<gene>
    <name evidence="3" type="ORF">LIER_20187</name>
    <name evidence="2" type="ORF">LIER_36218</name>
</gene>
<dbReference type="EMBL" id="BAABME010005097">
    <property type="protein sequence ID" value="GAA0164592.1"/>
    <property type="molecule type" value="Genomic_DNA"/>
</dbReference>
<reference evidence="3 4" key="1">
    <citation type="submission" date="2024-01" db="EMBL/GenBank/DDBJ databases">
        <title>The complete chloroplast genome sequence of Lithospermum erythrorhizon: insights into the phylogenetic relationship among Boraginaceae species and the maternal lineages of purple gromwells.</title>
        <authorList>
            <person name="Okada T."/>
            <person name="Watanabe K."/>
        </authorList>
    </citation>
    <scope>NUCLEOTIDE SEQUENCE [LARGE SCALE GENOMIC DNA]</scope>
</reference>
<evidence type="ECO:0000313" key="3">
    <source>
        <dbReference type="EMBL" id="GAA0164592.1"/>
    </source>
</evidence>
<dbReference type="PANTHER" id="PTHR21477">
    <property type="entry name" value="ZGC:172139"/>
    <property type="match status" value="1"/>
</dbReference>
<evidence type="ECO:0000313" key="2">
    <source>
        <dbReference type="EMBL" id="GAA0145911.1"/>
    </source>
</evidence>
<dbReference type="AlphaFoldDB" id="A0AAV3QR88"/>
<proteinExistence type="predicted"/>
<organism evidence="3 4">
    <name type="scientific">Lithospermum erythrorhizon</name>
    <name type="common">Purple gromwell</name>
    <name type="synonym">Lithospermum officinale var. erythrorhizon</name>
    <dbReference type="NCBI Taxonomy" id="34254"/>
    <lineage>
        <taxon>Eukaryota</taxon>
        <taxon>Viridiplantae</taxon>
        <taxon>Streptophyta</taxon>
        <taxon>Embryophyta</taxon>
        <taxon>Tracheophyta</taxon>
        <taxon>Spermatophyta</taxon>
        <taxon>Magnoliopsida</taxon>
        <taxon>eudicotyledons</taxon>
        <taxon>Gunneridae</taxon>
        <taxon>Pentapetalae</taxon>
        <taxon>asterids</taxon>
        <taxon>lamiids</taxon>
        <taxon>Boraginales</taxon>
        <taxon>Boraginaceae</taxon>
        <taxon>Boraginoideae</taxon>
        <taxon>Lithospermeae</taxon>
        <taxon>Lithospermum</taxon>
    </lineage>
</organism>
<dbReference type="InterPro" id="IPR019141">
    <property type="entry name" value="DUF2045"/>
</dbReference>
<protein>
    <recommendedName>
        <fullName evidence="5">Protein PHLOEM PROTEIN 2-LIKE A10</fullName>
    </recommendedName>
</protein>